<dbReference type="Proteomes" id="UP000435112">
    <property type="component" value="Unassembled WGS sequence"/>
</dbReference>
<comment type="caution">
    <text evidence="2">The sequence shown here is derived from an EMBL/GenBank/DDBJ whole genome shotgun (WGS) entry which is preliminary data.</text>
</comment>
<feature type="compositionally biased region" description="Low complexity" evidence="1">
    <location>
        <begin position="66"/>
        <end position="84"/>
    </location>
</feature>
<accession>A0A6A3IYR9</accession>
<feature type="region of interest" description="Disordered" evidence="1">
    <location>
        <begin position="121"/>
        <end position="179"/>
    </location>
</feature>
<evidence type="ECO:0000313" key="2">
    <source>
        <dbReference type="EMBL" id="KAE8987191.1"/>
    </source>
</evidence>
<proteinExistence type="predicted"/>
<dbReference type="AlphaFoldDB" id="A0A6A3IYR9"/>
<dbReference type="OrthoDB" id="10432288at2759"/>
<feature type="region of interest" description="Disordered" evidence="1">
    <location>
        <begin position="27"/>
        <end position="84"/>
    </location>
</feature>
<protein>
    <submittedName>
        <fullName evidence="2">Uncharacterized protein</fullName>
    </submittedName>
</protein>
<evidence type="ECO:0000313" key="3">
    <source>
        <dbReference type="Proteomes" id="UP000435112"/>
    </source>
</evidence>
<evidence type="ECO:0000256" key="1">
    <source>
        <dbReference type="SAM" id="MobiDB-lite"/>
    </source>
</evidence>
<dbReference type="EMBL" id="QXFU01002331">
    <property type="protein sequence ID" value="KAE8987191.1"/>
    <property type="molecule type" value="Genomic_DNA"/>
</dbReference>
<organism evidence="2 3">
    <name type="scientific">Phytophthora rubi</name>
    <dbReference type="NCBI Taxonomy" id="129364"/>
    <lineage>
        <taxon>Eukaryota</taxon>
        <taxon>Sar</taxon>
        <taxon>Stramenopiles</taxon>
        <taxon>Oomycota</taxon>
        <taxon>Peronosporomycetes</taxon>
        <taxon>Peronosporales</taxon>
        <taxon>Peronosporaceae</taxon>
        <taxon>Phytophthora</taxon>
    </lineage>
</organism>
<sequence>MQSPASRSSACVTKRKLVAAALSEAQRQKQRLVQRVPAAETPVSSALDTAVPAAERVLPPGHADDTSAPSAPADVTSRVSASVPAAPPTVTTTIVLNSFGAPSAPSQPMSASAPALAPLAEGLDSAEMPSTAQLAATSSLPTTSTVSTRGVPVSRVRTTGVKPRRRRHARAALSPDNEV</sequence>
<reference evidence="2 3" key="1">
    <citation type="submission" date="2018-09" db="EMBL/GenBank/DDBJ databases">
        <title>Genomic investigation of the strawberry pathogen Phytophthora fragariae indicates pathogenicity is determined by transcriptional variation in three key races.</title>
        <authorList>
            <person name="Adams T.M."/>
            <person name="Armitage A.D."/>
            <person name="Sobczyk M.K."/>
            <person name="Bates H.J."/>
            <person name="Dunwell J.M."/>
            <person name="Nellist C.F."/>
            <person name="Harrison R.J."/>
        </authorList>
    </citation>
    <scope>NUCLEOTIDE SEQUENCE [LARGE SCALE GENOMIC DNA]</scope>
    <source>
        <strain evidence="2 3">SCRP324</strain>
    </source>
</reference>
<gene>
    <name evidence="2" type="ORF">PR002_g22123</name>
</gene>
<feature type="compositionally biased region" description="Low complexity" evidence="1">
    <location>
        <begin position="129"/>
        <end position="148"/>
    </location>
</feature>
<name>A0A6A3IYR9_9STRA</name>